<evidence type="ECO:0000256" key="3">
    <source>
        <dbReference type="ARBA" id="ARBA00022741"/>
    </source>
</evidence>
<name>A0A7K3RTT1_9ACTN</name>
<dbReference type="PANTHER" id="PTHR43776">
    <property type="entry name" value="TRANSPORT ATP-BINDING PROTEIN"/>
    <property type="match status" value="1"/>
</dbReference>
<comment type="similarity">
    <text evidence="1">Belongs to the ABC transporter superfamily.</text>
</comment>
<protein>
    <submittedName>
        <fullName evidence="6">ATP-binding cassette domain-containing protein</fullName>
    </submittedName>
</protein>
<feature type="domain" description="ABC transporter" evidence="5">
    <location>
        <begin position="18"/>
        <end position="68"/>
    </location>
</feature>
<comment type="caution">
    <text evidence="6">The sequence shown here is derived from an EMBL/GenBank/DDBJ whole genome shotgun (WGS) entry which is preliminary data.</text>
</comment>
<keyword evidence="3" id="KW-0547">Nucleotide-binding</keyword>
<proteinExistence type="inferred from homology"/>
<evidence type="ECO:0000259" key="5">
    <source>
        <dbReference type="Pfam" id="PF00005"/>
    </source>
</evidence>
<reference evidence="6 7" key="1">
    <citation type="submission" date="2020-01" db="EMBL/GenBank/DDBJ databases">
        <title>Insect and environment-associated Actinomycetes.</title>
        <authorList>
            <person name="Currrie C."/>
            <person name="Chevrette M."/>
            <person name="Carlson C."/>
            <person name="Stubbendieck R."/>
            <person name="Wendt-Pienkowski E."/>
        </authorList>
    </citation>
    <scope>NUCLEOTIDE SEQUENCE [LARGE SCALE GENOMIC DNA]</scope>
    <source>
        <strain evidence="6 7">SID7590</strain>
    </source>
</reference>
<evidence type="ECO:0000256" key="1">
    <source>
        <dbReference type="ARBA" id="ARBA00005417"/>
    </source>
</evidence>
<sequence length="69" mass="7343">LVKTYRRRGVRRAGFTALDRVSLTLAEGETLGIVGESGSGKSTLARVLAHAHPSDGGTLRLRGEDVTRP</sequence>
<feature type="non-terminal residue" evidence="6">
    <location>
        <position position="1"/>
    </location>
</feature>
<dbReference type="InterPro" id="IPR003439">
    <property type="entry name" value="ABC_transporter-like_ATP-bd"/>
</dbReference>
<accession>A0A7K3RTT1</accession>
<dbReference type="InterPro" id="IPR050319">
    <property type="entry name" value="ABC_transp_ATP-bind"/>
</dbReference>
<dbReference type="Gene3D" id="3.40.50.300">
    <property type="entry name" value="P-loop containing nucleotide triphosphate hydrolases"/>
    <property type="match status" value="1"/>
</dbReference>
<dbReference type="GO" id="GO:0016887">
    <property type="term" value="F:ATP hydrolysis activity"/>
    <property type="evidence" value="ECO:0007669"/>
    <property type="project" value="InterPro"/>
</dbReference>
<dbReference type="Proteomes" id="UP000469670">
    <property type="component" value="Unassembled WGS sequence"/>
</dbReference>
<dbReference type="Pfam" id="PF00005">
    <property type="entry name" value="ABC_tran"/>
    <property type="match status" value="1"/>
</dbReference>
<evidence type="ECO:0000313" key="6">
    <source>
        <dbReference type="EMBL" id="NEC18423.1"/>
    </source>
</evidence>
<dbReference type="PANTHER" id="PTHR43776:SF7">
    <property type="entry name" value="D,D-DIPEPTIDE TRANSPORT ATP-BINDING PROTEIN DDPF-RELATED"/>
    <property type="match status" value="1"/>
</dbReference>
<dbReference type="RefSeq" id="WP_164201218.1">
    <property type="nucleotide sequence ID" value="NZ_JAAGMP010000450.1"/>
</dbReference>
<dbReference type="GO" id="GO:0005524">
    <property type="term" value="F:ATP binding"/>
    <property type="evidence" value="ECO:0007669"/>
    <property type="project" value="UniProtKB-KW"/>
</dbReference>
<gene>
    <name evidence="6" type="ORF">G3I50_09150</name>
</gene>
<keyword evidence="4 6" id="KW-0067">ATP-binding</keyword>
<evidence type="ECO:0000313" key="7">
    <source>
        <dbReference type="Proteomes" id="UP000469670"/>
    </source>
</evidence>
<organism evidence="6 7">
    <name type="scientific">Streptomyces parvus</name>
    <dbReference type="NCBI Taxonomy" id="66428"/>
    <lineage>
        <taxon>Bacteria</taxon>
        <taxon>Bacillati</taxon>
        <taxon>Actinomycetota</taxon>
        <taxon>Actinomycetes</taxon>
        <taxon>Kitasatosporales</taxon>
        <taxon>Streptomycetaceae</taxon>
        <taxon>Streptomyces</taxon>
    </lineage>
</organism>
<evidence type="ECO:0000256" key="2">
    <source>
        <dbReference type="ARBA" id="ARBA00022448"/>
    </source>
</evidence>
<evidence type="ECO:0000256" key="4">
    <source>
        <dbReference type="ARBA" id="ARBA00022840"/>
    </source>
</evidence>
<dbReference type="SUPFAM" id="SSF52540">
    <property type="entry name" value="P-loop containing nucleoside triphosphate hydrolases"/>
    <property type="match status" value="1"/>
</dbReference>
<dbReference type="EMBL" id="JAAGMP010000450">
    <property type="protein sequence ID" value="NEC18423.1"/>
    <property type="molecule type" value="Genomic_DNA"/>
</dbReference>
<keyword evidence="2" id="KW-0813">Transport</keyword>
<dbReference type="AlphaFoldDB" id="A0A7K3RTT1"/>
<dbReference type="InterPro" id="IPR027417">
    <property type="entry name" value="P-loop_NTPase"/>
</dbReference>
<feature type="non-terminal residue" evidence="6">
    <location>
        <position position="69"/>
    </location>
</feature>